<dbReference type="InterPro" id="IPR036412">
    <property type="entry name" value="HAD-like_sf"/>
</dbReference>
<organism evidence="1">
    <name type="scientific">human gut metagenome</name>
    <dbReference type="NCBI Taxonomy" id="408170"/>
    <lineage>
        <taxon>unclassified sequences</taxon>
        <taxon>metagenomes</taxon>
        <taxon>organismal metagenomes</taxon>
    </lineage>
</organism>
<dbReference type="GO" id="GO:0009264">
    <property type="term" value="P:deoxyribonucleotide catabolic process"/>
    <property type="evidence" value="ECO:0007669"/>
    <property type="project" value="InterPro"/>
</dbReference>
<gene>
    <name evidence="1" type="ORF">OBE_02684</name>
</gene>
<dbReference type="SUPFAM" id="SSF56784">
    <property type="entry name" value="HAD-like"/>
    <property type="match status" value="1"/>
</dbReference>
<proteinExistence type="predicted"/>
<dbReference type="InterPro" id="IPR010708">
    <property type="entry name" value="5'(3')-deoxyribonucleotidase"/>
</dbReference>
<evidence type="ECO:0000313" key="1">
    <source>
        <dbReference type="EMBL" id="EKC72860.1"/>
    </source>
</evidence>
<dbReference type="InterPro" id="IPR023214">
    <property type="entry name" value="HAD_sf"/>
</dbReference>
<sequence>MLLETYLIHDKELRNTGIINPNAKYIRTGMFDWSNEEELSFYKDNIECIAKKLKVKEKAKEYIDRLHSDGHLIYIITGRDNGEYSEPYNMTKKWLDENNIYYDNLILTDAYDMHAKSLECLKNDIDIMIDDSVRICSDLITSGITTILMDTPYNRKINIKRVKNWEEFYEFVYSYKENK</sequence>
<comment type="caution">
    <text evidence="1">The sequence shown here is derived from an EMBL/GenBank/DDBJ whole genome shotgun (WGS) entry which is preliminary data.</text>
</comment>
<dbReference type="AlphaFoldDB" id="K1U393"/>
<name>K1U393_9ZZZZ</name>
<accession>K1U393</accession>
<protein>
    <submittedName>
        <fullName evidence="1">Uncharacterized protein</fullName>
    </submittedName>
</protein>
<dbReference type="Pfam" id="PF06941">
    <property type="entry name" value="NT5C"/>
    <property type="match status" value="1"/>
</dbReference>
<dbReference type="Gene3D" id="3.40.50.1000">
    <property type="entry name" value="HAD superfamily/HAD-like"/>
    <property type="match status" value="1"/>
</dbReference>
<dbReference type="EMBL" id="AJWZ01001756">
    <property type="protein sequence ID" value="EKC72860.1"/>
    <property type="molecule type" value="Genomic_DNA"/>
</dbReference>
<dbReference type="GO" id="GO:0008253">
    <property type="term" value="F:5'-nucleotidase activity"/>
    <property type="evidence" value="ECO:0007669"/>
    <property type="project" value="InterPro"/>
</dbReference>
<reference evidence="1" key="1">
    <citation type="journal article" date="2013" name="Environ. Microbiol.">
        <title>Microbiota from the distal guts of lean and obese adolescents exhibit partial functional redundancy besides clear differences in community structure.</title>
        <authorList>
            <person name="Ferrer M."/>
            <person name="Ruiz A."/>
            <person name="Lanza F."/>
            <person name="Haange S.B."/>
            <person name="Oberbach A."/>
            <person name="Till H."/>
            <person name="Bargiela R."/>
            <person name="Campoy C."/>
            <person name="Segura M.T."/>
            <person name="Richter M."/>
            <person name="von Bergen M."/>
            <person name="Seifert J."/>
            <person name="Suarez A."/>
        </authorList>
    </citation>
    <scope>NUCLEOTIDE SEQUENCE</scope>
</reference>